<evidence type="ECO:0008006" key="4">
    <source>
        <dbReference type="Google" id="ProtNLM"/>
    </source>
</evidence>
<keyword evidence="3" id="KW-1185">Reference proteome</keyword>
<dbReference type="AlphaFoldDB" id="A0A1I2KKX4"/>
<evidence type="ECO:0000313" key="3">
    <source>
        <dbReference type="Proteomes" id="UP000199323"/>
    </source>
</evidence>
<name>A0A1I2KKX4_9ACTN</name>
<dbReference type="EMBL" id="FONG01000023">
    <property type="protein sequence ID" value="SFF65596.1"/>
    <property type="molecule type" value="Genomic_DNA"/>
</dbReference>
<gene>
    <name evidence="2" type="ORF">SAMN05216251_12325</name>
</gene>
<dbReference type="STRING" id="380248.SAMN05216251_12325"/>
<evidence type="ECO:0000313" key="2">
    <source>
        <dbReference type="EMBL" id="SFF65596.1"/>
    </source>
</evidence>
<dbReference type="RefSeq" id="WP_177246671.1">
    <property type="nucleotide sequence ID" value="NZ_FONG01000023.1"/>
</dbReference>
<proteinExistence type="predicted"/>
<dbReference type="Proteomes" id="UP000199323">
    <property type="component" value="Unassembled WGS sequence"/>
</dbReference>
<sequence>MARPLLFLDVDGVLNPVLPSPDFAAHDILASTVLLSARHGAWLRELADVYDLVWATTWEHEANRHISPRLGLPQLPVVEIAGYLPLPGDPVLREAERYSARKWAPILRHAAGRPFAWTDDMIPRRLVRQARYRTDRLLLPVNPAHGLPRAHVNRLLATPPTAPRSSGRPPHPPYLTAHQN</sequence>
<accession>A0A1I2KKX4</accession>
<feature type="region of interest" description="Disordered" evidence="1">
    <location>
        <begin position="157"/>
        <end position="180"/>
    </location>
</feature>
<dbReference type="Pfam" id="PF18143">
    <property type="entry name" value="HAD_SAK_2"/>
    <property type="match status" value="1"/>
</dbReference>
<organism evidence="2 3">
    <name type="scientific">Actinacidiphila alni</name>
    <dbReference type="NCBI Taxonomy" id="380248"/>
    <lineage>
        <taxon>Bacteria</taxon>
        <taxon>Bacillati</taxon>
        <taxon>Actinomycetota</taxon>
        <taxon>Actinomycetes</taxon>
        <taxon>Kitasatosporales</taxon>
        <taxon>Streptomycetaceae</taxon>
        <taxon>Actinacidiphila</taxon>
    </lineage>
</organism>
<evidence type="ECO:0000256" key="1">
    <source>
        <dbReference type="SAM" id="MobiDB-lite"/>
    </source>
</evidence>
<protein>
    <recommendedName>
        <fullName evidence="4">Secreted protein</fullName>
    </recommendedName>
</protein>
<reference evidence="3" key="1">
    <citation type="submission" date="2016-10" db="EMBL/GenBank/DDBJ databases">
        <authorList>
            <person name="Varghese N."/>
            <person name="Submissions S."/>
        </authorList>
    </citation>
    <scope>NUCLEOTIDE SEQUENCE [LARGE SCALE GENOMIC DNA]</scope>
    <source>
        <strain evidence="3">CGMCC 4.3510</strain>
    </source>
</reference>